<dbReference type="Pfam" id="PF01614">
    <property type="entry name" value="IclR_C"/>
    <property type="match status" value="1"/>
</dbReference>
<dbReference type="GO" id="GO:0045892">
    <property type="term" value="P:negative regulation of DNA-templated transcription"/>
    <property type="evidence" value="ECO:0007669"/>
    <property type="project" value="TreeGrafter"/>
</dbReference>
<dbReference type="Gene3D" id="3.30.450.40">
    <property type="match status" value="1"/>
</dbReference>
<dbReference type="EMBL" id="CP015220">
    <property type="protein sequence ID" value="AMY22230.1"/>
    <property type="molecule type" value="Genomic_DNA"/>
</dbReference>
<dbReference type="InterPro" id="IPR014757">
    <property type="entry name" value="Tscrpt_reg_IclR_C"/>
</dbReference>
<dbReference type="Gene3D" id="1.10.10.10">
    <property type="entry name" value="Winged helix-like DNA-binding domain superfamily/Winged helix DNA-binding domain"/>
    <property type="match status" value="1"/>
</dbReference>
<sequence length="260" mass="27979">MTVLDANAGVIAKVCALLRAAGAAEAAGTSTTELARSAGVARPTAHRLLTELADEGFVDRDTGTGRWALGPEIYLLGSMAALRYDVTDQARDIVQDLAMRSGESAFLSARRGGETVCLLRVEGSFPLRSHVLYEGIRLPLGVASAGLAVLAHLPDREVDDYLDGVDLVPEWGTDHSESAIRHRIELTRSSGYAVNPALLVEGSWGLGAAVFDRGRRPAWALSLTGVETRFREDRRRELGKMLLDAAHRLTLQVGTRPDPI</sequence>
<dbReference type="SUPFAM" id="SSF46785">
    <property type="entry name" value="Winged helix' DNA-binding domain"/>
    <property type="match status" value="1"/>
</dbReference>
<name>A0A143QGQ4_RHOFA</name>
<dbReference type="InterPro" id="IPR005471">
    <property type="entry name" value="Tscrpt_reg_IclR_N"/>
</dbReference>
<dbReference type="PATRIC" id="fig|1653479.3.peg.932"/>
<dbReference type="PANTHER" id="PTHR30136:SF39">
    <property type="entry name" value="TRANSCRIPTIONAL REGULATORY PROTEIN"/>
    <property type="match status" value="1"/>
</dbReference>
<keyword evidence="1" id="KW-0805">Transcription regulation</keyword>
<evidence type="ECO:0000313" key="7">
    <source>
        <dbReference type="Proteomes" id="UP000076038"/>
    </source>
</evidence>
<reference evidence="7" key="2">
    <citation type="submission" date="2016-04" db="EMBL/GenBank/DDBJ databases">
        <title>Complete Genome and Plasmid Sequences for Rhodococcus fascians D188 and Draft Sequences for Rhodococcus spp. Isolates PBTS 1 and PBTS 2.</title>
        <authorList>
            <person name="Stamer R."/>
            <person name="Vereecke D."/>
            <person name="Zhang Y."/>
            <person name="Schilkey F."/>
            <person name="Devitt N."/>
            <person name="Randall J."/>
        </authorList>
    </citation>
    <scope>NUCLEOTIDE SEQUENCE [LARGE SCALE GENOMIC DNA]</scope>
    <source>
        <strain evidence="7">PBTS2</strain>
    </source>
</reference>
<dbReference type="KEGG" id="rhs:A3Q41_00912"/>
<dbReference type="SUPFAM" id="SSF55781">
    <property type="entry name" value="GAF domain-like"/>
    <property type="match status" value="1"/>
</dbReference>
<evidence type="ECO:0000259" key="4">
    <source>
        <dbReference type="PROSITE" id="PS51077"/>
    </source>
</evidence>
<dbReference type="PANTHER" id="PTHR30136">
    <property type="entry name" value="HELIX-TURN-HELIX TRANSCRIPTIONAL REGULATOR, ICLR FAMILY"/>
    <property type="match status" value="1"/>
</dbReference>
<dbReference type="InterPro" id="IPR036390">
    <property type="entry name" value="WH_DNA-bd_sf"/>
</dbReference>
<feature type="domain" description="IclR-ED" evidence="5">
    <location>
        <begin position="72"/>
        <end position="255"/>
    </location>
</feature>
<proteinExistence type="predicted"/>
<evidence type="ECO:0000313" key="6">
    <source>
        <dbReference type="EMBL" id="AMY22230.1"/>
    </source>
</evidence>
<dbReference type="InterPro" id="IPR050707">
    <property type="entry name" value="HTH_MetabolicPath_Reg"/>
</dbReference>
<evidence type="ECO:0000259" key="5">
    <source>
        <dbReference type="PROSITE" id="PS51078"/>
    </source>
</evidence>
<organism evidence="6 7">
    <name type="scientific">Rhodococcoides fascians</name>
    <name type="common">Rhodococcus fascians</name>
    <dbReference type="NCBI Taxonomy" id="1828"/>
    <lineage>
        <taxon>Bacteria</taxon>
        <taxon>Bacillati</taxon>
        <taxon>Actinomycetota</taxon>
        <taxon>Actinomycetes</taxon>
        <taxon>Mycobacteriales</taxon>
        <taxon>Nocardiaceae</taxon>
        <taxon>Rhodococcoides</taxon>
    </lineage>
</organism>
<dbReference type="Pfam" id="PF09339">
    <property type="entry name" value="HTH_IclR"/>
    <property type="match status" value="1"/>
</dbReference>
<gene>
    <name evidence="6" type="primary">kipR_1</name>
    <name evidence="6" type="ORF">A3Q41_00912</name>
</gene>
<dbReference type="AlphaFoldDB" id="A0A143QGQ4"/>
<protein>
    <submittedName>
        <fullName evidence="6">HTH-type transcriptional regulator KipR</fullName>
    </submittedName>
</protein>
<feature type="domain" description="HTH iclR-type" evidence="4">
    <location>
        <begin position="8"/>
        <end position="71"/>
    </location>
</feature>
<evidence type="ECO:0000256" key="2">
    <source>
        <dbReference type="ARBA" id="ARBA00023125"/>
    </source>
</evidence>
<dbReference type="PROSITE" id="PS51078">
    <property type="entry name" value="ICLR_ED"/>
    <property type="match status" value="1"/>
</dbReference>
<dbReference type="RefSeq" id="WP_176456761.1">
    <property type="nucleotide sequence ID" value="NZ_CP015220.1"/>
</dbReference>
<dbReference type="PROSITE" id="PS51077">
    <property type="entry name" value="HTH_ICLR"/>
    <property type="match status" value="1"/>
</dbReference>
<reference evidence="6 7" key="1">
    <citation type="journal article" date="2016" name="Genome Announc.">
        <title>Complete Genome and Plasmid Sequences for Rhodococcus fascians D188 and Draft Sequences for Rhodococcus Isolates PBTS 1 and PBTS 2.</title>
        <authorList>
            <person name="Stamler R.A."/>
            <person name="Vereecke D."/>
            <person name="Zhang Y."/>
            <person name="Schilkey F."/>
            <person name="Devitt N."/>
            <person name="Randall J.J."/>
        </authorList>
    </citation>
    <scope>NUCLEOTIDE SEQUENCE [LARGE SCALE GENOMIC DNA]</scope>
    <source>
        <strain evidence="6 7">PBTS2</strain>
    </source>
</reference>
<dbReference type="GO" id="GO:0003700">
    <property type="term" value="F:DNA-binding transcription factor activity"/>
    <property type="evidence" value="ECO:0007669"/>
    <property type="project" value="TreeGrafter"/>
</dbReference>
<keyword evidence="7" id="KW-1185">Reference proteome</keyword>
<dbReference type="SMART" id="SM00346">
    <property type="entry name" value="HTH_ICLR"/>
    <property type="match status" value="1"/>
</dbReference>
<dbReference type="InterPro" id="IPR036388">
    <property type="entry name" value="WH-like_DNA-bd_sf"/>
</dbReference>
<dbReference type="InterPro" id="IPR029016">
    <property type="entry name" value="GAF-like_dom_sf"/>
</dbReference>
<dbReference type="GO" id="GO:0003677">
    <property type="term" value="F:DNA binding"/>
    <property type="evidence" value="ECO:0007669"/>
    <property type="project" value="UniProtKB-KW"/>
</dbReference>
<accession>A0A143QGQ4</accession>
<keyword evidence="3" id="KW-0804">Transcription</keyword>
<keyword evidence="2" id="KW-0238">DNA-binding</keyword>
<evidence type="ECO:0000256" key="3">
    <source>
        <dbReference type="ARBA" id="ARBA00023163"/>
    </source>
</evidence>
<evidence type="ECO:0000256" key="1">
    <source>
        <dbReference type="ARBA" id="ARBA00023015"/>
    </source>
</evidence>
<dbReference type="Proteomes" id="UP000076038">
    <property type="component" value="Chromosome"/>
</dbReference>